<comment type="caution">
    <text evidence="1">The sequence shown here is derived from an EMBL/GenBank/DDBJ whole genome shotgun (WGS) entry which is preliminary data.</text>
</comment>
<dbReference type="EMBL" id="JWZT01005339">
    <property type="protein sequence ID" value="KII61410.1"/>
    <property type="molecule type" value="Genomic_DNA"/>
</dbReference>
<reference evidence="1 2" key="1">
    <citation type="journal article" date="2014" name="Genome Biol. Evol.">
        <title>The genome of the myxosporean Thelohanellus kitauei shows adaptations to nutrient acquisition within its fish host.</title>
        <authorList>
            <person name="Yang Y."/>
            <person name="Xiong J."/>
            <person name="Zhou Z."/>
            <person name="Huo F."/>
            <person name="Miao W."/>
            <person name="Ran C."/>
            <person name="Liu Y."/>
            <person name="Zhang J."/>
            <person name="Feng J."/>
            <person name="Wang M."/>
            <person name="Wang M."/>
            <person name="Wang L."/>
            <person name="Yao B."/>
        </authorList>
    </citation>
    <scope>NUCLEOTIDE SEQUENCE [LARGE SCALE GENOMIC DNA]</scope>
    <source>
        <strain evidence="1">Wuqing</strain>
    </source>
</reference>
<gene>
    <name evidence="1" type="ORF">RF11_12825</name>
</gene>
<keyword evidence="2" id="KW-1185">Reference proteome</keyword>
<organism evidence="1 2">
    <name type="scientific">Thelohanellus kitauei</name>
    <name type="common">Myxosporean</name>
    <dbReference type="NCBI Taxonomy" id="669202"/>
    <lineage>
        <taxon>Eukaryota</taxon>
        <taxon>Metazoa</taxon>
        <taxon>Cnidaria</taxon>
        <taxon>Myxozoa</taxon>
        <taxon>Myxosporea</taxon>
        <taxon>Bivalvulida</taxon>
        <taxon>Platysporina</taxon>
        <taxon>Myxobolidae</taxon>
        <taxon>Thelohanellus</taxon>
    </lineage>
</organism>
<accession>A0A0C2M2V0</accession>
<protein>
    <submittedName>
        <fullName evidence="1">Uncharacterized protein</fullName>
    </submittedName>
</protein>
<dbReference type="Proteomes" id="UP000031668">
    <property type="component" value="Unassembled WGS sequence"/>
</dbReference>
<sequence>MDNVVSELSIAPHHRRASVRSVNASVTPPDNHVARHPWETSLRLAIEAFLELSADVYYIPKIWKPNPPFCPALLAAIDLAIVHLISALNTSPSWKKLDRSSDLLAPKL</sequence>
<name>A0A0C2M2V0_THEKT</name>
<evidence type="ECO:0000313" key="1">
    <source>
        <dbReference type="EMBL" id="KII61410.1"/>
    </source>
</evidence>
<proteinExistence type="predicted"/>
<dbReference type="AlphaFoldDB" id="A0A0C2M2V0"/>
<evidence type="ECO:0000313" key="2">
    <source>
        <dbReference type="Proteomes" id="UP000031668"/>
    </source>
</evidence>